<protein>
    <submittedName>
        <fullName evidence="3">Uncharacterized protein</fullName>
    </submittedName>
</protein>
<feature type="transmembrane region" description="Helical" evidence="2">
    <location>
        <begin position="51"/>
        <end position="71"/>
    </location>
</feature>
<name>A0A917B4J0_9MICO</name>
<comment type="caution">
    <text evidence="3">The sequence shown here is derived from an EMBL/GenBank/DDBJ whole genome shotgun (WGS) entry which is preliminary data.</text>
</comment>
<keyword evidence="4" id="KW-1185">Reference proteome</keyword>
<evidence type="ECO:0000313" key="4">
    <source>
        <dbReference type="Proteomes" id="UP000598775"/>
    </source>
</evidence>
<keyword evidence="2" id="KW-0472">Membrane</keyword>
<keyword evidence="2" id="KW-1133">Transmembrane helix</keyword>
<evidence type="ECO:0000256" key="2">
    <source>
        <dbReference type="SAM" id="Phobius"/>
    </source>
</evidence>
<sequence length="244" mass="24844">MAQPTTGKPPHPLASESVGDATTDMFARWMHETEAIGNDSASGSPSNHRTAVVAACIAGLIVAVTLAIVFWPDELRGLVAPPSASPSDPIAEQAPPVPSESDPAGVADALTPTRASAGLQLTENSALRLNSGAETQLIDGQVDARLILVLAVLLSDHTLTVADFPQAEESVTGLRNAVVITQLDGSDLVSNAQARVDATSLLLTFTPPVAPTQVTMTDDGILALVDGPEPPGLLATPAAASSAP</sequence>
<feature type="compositionally biased region" description="Low complexity" evidence="1">
    <location>
        <begin position="81"/>
        <end position="91"/>
    </location>
</feature>
<keyword evidence="2" id="KW-0812">Transmembrane</keyword>
<dbReference type="RefSeq" id="WP_188675135.1">
    <property type="nucleotide sequence ID" value="NZ_BMGP01000002.1"/>
</dbReference>
<dbReference type="AlphaFoldDB" id="A0A917B4J0"/>
<organism evidence="3 4">
    <name type="scientific">Subtercola lobariae</name>
    <dbReference type="NCBI Taxonomy" id="1588641"/>
    <lineage>
        <taxon>Bacteria</taxon>
        <taxon>Bacillati</taxon>
        <taxon>Actinomycetota</taxon>
        <taxon>Actinomycetes</taxon>
        <taxon>Micrococcales</taxon>
        <taxon>Microbacteriaceae</taxon>
        <taxon>Subtercola</taxon>
    </lineage>
</organism>
<proteinExistence type="predicted"/>
<feature type="region of interest" description="Disordered" evidence="1">
    <location>
        <begin position="81"/>
        <end position="106"/>
    </location>
</feature>
<evidence type="ECO:0000313" key="3">
    <source>
        <dbReference type="EMBL" id="GGF19511.1"/>
    </source>
</evidence>
<accession>A0A917B4J0</accession>
<reference evidence="3 4" key="1">
    <citation type="journal article" date="2014" name="Int. J. Syst. Evol. Microbiol.">
        <title>Complete genome sequence of Corynebacterium casei LMG S-19264T (=DSM 44701T), isolated from a smear-ripened cheese.</title>
        <authorList>
            <consortium name="US DOE Joint Genome Institute (JGI-PGF)"/>
            <person name="Walter F."/>
            <person name="Albersmeier A."/>
            <person name="Kalinowski J."/>
            <person name="Ruckert C."/>
        </authorList>
    </citation>
    <scope>NUCLEOTIDE SEQUENCE [LARGE SCALE GENOMIC DNA]</scope>
    <source>
        <strain evidence="3 4">CGMCC 1.12976</strain>
    </source>
</reference>
<evidence type="ECO:0000256" key="1">
    <source>
        <dbReference type="SAM" id="MobiDB-lite"/>
    </source>
</evidence>
<dbReference type="Proteomes" id="UP000598775">
    <property type="component" value="Unassembled WGS sequence"/>
</dbReference>
<gene>
    <name evidence="3" type="ORF">GCM10011399_11420</name>
</gene>
<dbReference type="EMBL" id="BMGP01000002">
    <property type="protein sequence ID" value="GGF19511.1"/>
    <property type="molecule type" value="Genomic_DNA"/>
</dbReference>